<reference evidence="2" key="1">
    <citation type="journal article" date="2019" name="Sci. Rep.">
        <title>Draft genome of Tanacetum cinerariifolium, the natural source of mosquito coil.</title>
        <authorList>
            <person name="Yamashiro T."/>
            <person name="Shiraishi A."/>
            <person name="Satake H."/>
            <person name="Nakayama K."/>
        </authorList>
    </citation>
    <scope>NUCLEOTIDE SEQUENCE</scope>
</reference>
<dbReference type="InterPro" id="IPR043128">
    <property type="entry name" value="Rev_trsase/Diguanyl_cyclase"/>
</dbReference>
<dbReference type="SUPFAM" id="SSF56672">
    <property type="entry name" value="DNA/RNA polymerases"/>
    <property type="match status" value="1"/>
</dbReference>
<dbReference type="EMBL" id="BKCJ010005491">
    <property type="protein sequence ID" value="GEU67039.1"/>
    <property type="molecule type" value="Genomic_DNA"/>
</dbReference>
<protein>
    <submittedName>
        <fullName evidence="2">Putative reverse transcriptase domain-containing protein</fullName>
    </submittedName>
</protein>
<proteinExistence type="predicted"/>
<evidence type="ECO:0000259" key="1">
    <source>
        <dbReference type="Pfam" id="PF17919"/>
    </source>
</evidence>
<feature type="domain" description="Reverse transcriptase/retrotransposon-derived protein RNase H-like" evidence="1">
    <location>
        <begin position="28"/>
        <end position="72"/>
    </location>
</feature>
<dbReference type="Gene3D" id="3.30.70.270">
    <property type="match status" value="1"/>
</dbReference>
<dbReference type="InterPro" id="IPR041577">
    <property type="entry name" value="RT_RNaseH_2"/>
</dbReference>
<keyword evidence="2" id="KW-0808">Transferase</keyword>
<dbReference type="Pfam" id="PF17919">
    <property type="entry name" value="RT_RNaseH_2"/>
    <property type="match status" value="1"/>
</dbReference>
<sequence length="180" mass="19990">MSMKAEEPKLEDIAIVRNFSVKHKKYVWGDEQEVAFQTLKDKSCNAHVLALPDGPKDFVVYCNASCQGLGSIGIELPRPGSGTYIASGRISFEEFRVFGKAPAGVFETGESSYVTHLECLEEQIDAILDHLDEIPLERIEKVEENIKGLVDGRVRQHADMKSVLDKICELKNHKGGPPGY</sequence>
<accession>A0A6L2M0T0</accession>
<dbReference type="InterPro" id="IPR043502">
    <property type="entry name" value="DNA/RNA_pol_sf"/>
</dbReference>
<comment type="caution">
    <text evidence="2">The sequence shown here is derived from an EMBL/GenBank/DDBJ whole genome shotgun (WGS) entry which is preliminary data.</text>
</comment>
<gene>
    <name evidence="2" type="ORF">Tci_039017</name>
</gene>
<evidence type="ECO:0000313" key="2">
    <source>
        <dbReference type="EMBL" id="GEU67039.1"/>
    </source>
</evidence>
<keyword evidence="2" id="KW-0548">Nucleotidyltransferase</keyword>
<keyword evidence="2" id="KW-0695">RNA-directed DNA polymerase</keyword>
<dbReference type="GO" id="GO:0003964">
    <property type="term" value="F:RNA-directed DNA polymerase activity"/>
    <property type="evidence" value="ECO:0007669"/>
    <property type="project" value="UniProtKB-KW"/>
</dbReference>
<name>A0A6L2M0T0_TANCI</name>
<organism evidence="2">
    <name type="scientific">Tanacetum cinerariifolium</name>
    <name type="common">Dalmatian daisy</name>
    <name type="synonym">Chrysanthemum cinerariifolium</name>
    <dbReference type="NCBI Taxonomy" id="118510"/>
    <lineage>
        <taxon>Eukaryota</taxon>
        <taxon>Viridiplantae</taxon>
        <taxon>Streptophyta</taxon>
        <taxon>Embryophyta</taxon>
        <taxon>Tracheophyta</taxon>
        <taxon>Spermatophyta</taxon>
        <taxon>Magnoliopsida</taxon>
        <taxon>eudicotyledons</taxon>
        <taxon>Gunneridae</taxon>
        <taxon>Pentapetalae</taxon>
        <taxon>asterids</taxon>
        <taxon>campanulids</taxon>
        <taxon>Asterales</taxon>
        <taxon>Asteraceae</taxon>
        <taxon>Asteroideae</taxon>
        <taxon>Anthemideae</taxon>
        <taxon>Anthemidinae</taxon>
        <taxon>Tanacetum</taxon>
    </lineage>
</organism>
<dbReference type="AlphaFoldDB" id="A0A6L2M0T0"/>